<protein>
    <submittedName>
        <fullName evidence="2">Uncharacterized protein</fullName>
    </submittedName>
</protein>
<dbReference type="AlphaFoldDB" id="A0AAV5LL02"/>
<reference evidence="2 3" key="1">
    <citation type="journal article" date="2021" name="Commun. Biol.">
        <title>The genome of Shorea leprosula (Dipterocarpaceae) highlights the ecological relevance of drought in aseasonal tropical rainforests.</title>
        <authorList>
            <person name="Ng K.K.S."/>
            <person name="Kobayashi M.J."/>
            <person name="Fawcett J.A."/>
            <person name="Hatakeyama M."/>
            <person name="Paape T."/>
            <person name="Ng C.H."/>
            <person name="Ang C.C."/>
            <person name="Tnah L.H."/>
            <person name="Lee C.T."/>
            <person name="Nishiyama T."/>
            <person name="Sese J."/>
            <person name="O'Brien M.J."/>
            <person name="Copetti D."/>
            <person name="Mohd Noor M.I."/>
            <person name="Ong R.C."/>
            <person name="Putra M."/>
            <person name="Sireger I.Z."/>
            <person name="Indrioko S."/>
            <person name="Kosugi Y."/>
            <person name="Izuno A."/>
            <person name="Isagi Y."/>
            <person name="Lee S.L."/>
            <person name="Shimizu K.K."/>
        </authorList>
    </citation>
    <scope>NUCLEOTIDE SEQUENCE [LARGE SCALE GENOMIC DNA]</scope>
    <source>
        <strain evidence="2">214</strain>
    </source>
</reference>
<sequence>MGEKRDVGVDCEEDEGFKPVLPHLRHPLRLRSRSCWLRCCAAHQLPQLATRGSTPPERPPRLSRKDPHPY</sequence>
<feature type="region of interest" description="Disordered" evidence="1">
    <location>
        <begin position="47"/>
        <end position="70"/>
    </location>
</feature>
<name>A0AAV5LL02_9ROSI</name>
<comment type="caution">
    <text evidence="2">The sequence shown here is derived from an EMBL/GenBank/DDBJ whole genome shotgun (WGS) entry which is preliminary data.</text>
</comment>
<proteinExistence type="predicted"/>
<dbReference type="Proteomes" id="UP001054252">
    <property type="component" value="Unassembled WGS sequence"/>
</dbReference>
<organism evidence="2 3">
    <name type="scientific">Rubroshorea leprosula</name>
    <dbReference type="NCBI Taxonomy" id="152421"/>
    <lineage>
        <taxon>Eukaryota</taxon>
        <taxon>Viridiplantae</taxon>
        <taxon>Streptophyta</taxon>
        <taxon>Embryophyta</taxon>
        <taxon>Tracheophyta</taxon>
        <taxon>Spermatophyta</taxon>
        <taxon>Magnoliopsida</taxon>
        <taxon>eudicotyledons</taxon>
        <taxon>Gunneridae</taxon>
        <taxon>Pentapetalae</taxon>
        <taxon>rosids</taxon>
        <taxon>malvids</taxon>
        <taxon>Malvales</taxon>
        <taxon>Dipterocarpaceae</taxon>
        <taxon>Rubroshorea</taxon>
    </lineage>
</organism>
<evidence type="ECO:0000256" key="1">
    <source>
        <dbReference type="SAM" id="MobiDB-lite"/>
    </source>
</evidence>
<feature type="compositionally biased region" description="Basic and acidic residues" evidence="1">
    <location>
        <begin position="58"/>
        <end position="70"/>
    </location>
</feature>
<evidence type="ECO:0000313" key="3">
    <source>
        <dbReference type="Proteomes" id="UP001054252"/>
    </source>
</evidence>
<dbReference type="EMBL" id="BPVZ01000125">
    <property type="protein sequence ID" value="GKV37862.1"/>
    <property type="molecule type" value="Genomic_DNA"/>
</dbReference>
<accession>A0AAV5LL02</accession>
<evidence type="ECO:0000313" key="2">
    <source>
        <dbReference type="EMBL" id="GKV37862.1"/>
    </source>
</evidence>
<gene>
    <name evidence="2" type="ORF">SLEP1_g45834</name>
</gene>
<keyword evidence="3" id="KW-1185">Reference proteome</keyword>